<dbReference type="HOGENOM" id="CLU_169800_0_0_1"/>
<name>A0A0C3D0N9_9AGAM</name>
<sequence length="94" mass="10318">MAQQKSKPLALPDTLRDLALIRASDIDLSALLPDENQRAADEPEVSNSIMQSHKFVAETRAALRAYSSGDLQKKNAEIQRVQTELADVLRGLSS</sequence>
<reference evidence="1 2" key="1">
    <citation type="submission" date="2014-04" db="EMBL/GenBank/DDBJ databases">
        <authorList>
            <consortium name="DOE Joint Genome Institute"/>
            <person name="Kuo A."/>
            <person name="Kohler A."/>
            <person name="Nagy L.G."/>
            <person name="Floudas D."/>
            <person name="Copeland A."/>
            <person name="Barry K.W."/>
            <person name="Cichocki N."/>
            <person name="Veneault-Fourrey C."/>
            <person name="LaButti K."/>
            <person name="Lindquist E.A."/>
            <person name="Lipzen A."/>
            <person name="Lundell T."/>
            <person name="Morin E."/>
            <person name="Murat C."/>
            <person name="Sun H."/>
            <person name="Tunlid A."/>
            <person name="Henrissat B."/>
            <person name="Grigoriev I.V."/>
            <person name="Hibbett D.S."/>
            <person name="Martin F."/>
            <person name="Nordberg H.P."/>
            <person name="Cantor M.N."/>
            <person name="Hua S.X."/>
        </authorList>
    </citation>
    <scope>NUCLEOTIDE SEQUENCE [LARGE SCALE GENOMIC DNA]</scope>
    <source>
        <strain evidence="1 2">Foug A</strain>
    </source>
</reference>
<accession>A0A0C3D0N9</accession>
<evidence type="ECO:0000313" key="2">
    <source>
        <dbReference type="Proteomes" id="UP000053989"/>
    </source>
</evidence>
<dbReference type="OrthoDB" id="3227556at2759"/>
<dbReference type="InParanoid" id="A0A0C3D0N9"/>
<protein>
    <submittedName>
        <fullName evidence="1">Uncharacterized protein</fullName>
    </submittedName>
</protein>
<dbReference type="AlphaFoldDB" id="A0A0C3D0N9"/>
<reference evidence="2" key="2">
    <citation type="submission" date="2015-01" db="EMBL/GenBank/DDBJ databases">
        <title>Evolutionary Origins and Diversification of the Mycorrhizal Mutualists.</title>
        <authorList>
            <consortium name="DOE Joint Genome Institute"/>
            <consortium name="Mycorrhizal Genomics Consortium"/>
            <person name="Kohler A."/>
            <person name="Kuo A."/>
            <person name="Nagy L.G."/>
            <person name="Floudas D."/>
            <person name="Copeland A."/>
            <person name="Barry K.W."/>
            <person name="Cichocki N."/>
            <person name="Veneault-Fourrey C."/>
            <person name="LaButti K."/>
            <person name="Lindquist E.A."/>
            <person name="Lipzen A."/>
            <person name="Lundell T."/>
            <person name="Morin E."/>
            <person name="Murat C."/>
            <person name="Riley R."/>
            <person name="Ohm R."/>
            <person name="Sun H."/>
            <person name="Tunlid A."/>
            <person name="Henrissat B."/>
            <person name="Grigoriev I.V."/>
            <person name="Hibbett D.S."/>
            <person name="Martin F."/>
        </authorList>
    </citation>
    <scope>NUCLEOTIDE SEQUENCE [LARGE SCALE GENOMIC DNA]</scope>
    <source>
        <strain evidence="2">Foug A</strain>
    </source>
</reference>
<dbReference type="Proteomes" id="UP000053989">
    <property type="component" value="Unassembled WGS sequence"/>
</dbReference>
<evidence type="ECO:0000313" key="1">
    <source>
        <dbReference type="EMBL" id="KIM54400.1"/>
    </source>
</evidence>
<organism evidence="1 2">
    <name type="scientific">Scleroderma citrinum Foug A</name>
    <dbReference type="NCBI Taxonomy" id="1036808"/>
    <lineage>
        <taxon>Eukaryota</taxon>
        <taxon>Fungi</taxon>
        <taxon>Dikarya</taxon>
        <taxon>Basidiomycota</taxon>
        <taxon>Agaricomycotina</taxon>
        <taxon>Agaricomycetes</taxon>
        <taxon>Agaricomycetidae</taxon>
        <taxon>Boletales</taxon>
        <taxon>Sclerodermatineae</taxon>
        <taxon>Sclerodermataceae</taxon>
        <taxon>Scleroderma</taxon>
    </lineage>
</organism>
<dbReference type="EMBL" id="KN822155">
    <property type="protein sequence ID" value="KIM54400.1"/>
    <property type="molecule type" value="Genomic_DNA"/>
</dbReference>
<gene>
    <name evidence="1" type="ORF">SCLCIDRAFT_1221998</name>
</gene>
<keyword evidence="2" id="KW-1185">Reference proteome</keyword>
<proteinExistence type="predicted"/>